<feature type="compositionally biased region" description="Low complexity" evidence="1">
    <location>
        <begin position="531"/>
        <end position="542"/>
    </location>
</feature>
<accession>A0ABV7L4K5</accession>
<feature type="compositionally biased region" description="Low complexity" evidence="1">
    <location>
        <begin position="1475"/>
        <end position="1495"/>
    </location>
</feature>
<name>A0ABV7L4K5_9PROT</name>
<feature type="compositionally biased region" description="Gly residues" evidence="1">
    <location>
        <begin position="1575"/>
        <end position="1585"/>
    </location>
</feature>
<keyword evidence="2" id="KW-0812">Transmembrane</keyword>
<dbReference type="PROSITE" id="PS51257">
    <property type="entry name" value="PROKAR_LIPOPROTEIN"/>
    <property type="match status" value="1"/>
</dbReference>
<evidence type="ECO:0000256" key="2">
    <source>
        <dbReference type="SAM" id="Phobius"/>
    </source>
</evidence>
<reference evidence="5" key="1">
    <citation type="journal article" date="2019" name="Int. J. Syst. Evol. Microbiol.">
        <title>The Global Catalogue of Microorganisms (GCM) 10K type strain sequencing project: providing services to taxonomists for standard genome sequencing and annotation.</title>
        <authorList>
            <consortium name="The Broad Institute Genomics Platform"/>
            <consortium name="The Broad Institute Genome Sequencing Center for Infectious Disease"/>
            <person name="Wu L."/>
            <person name="Ma J."/>
        </authorList>
    </citation>
    <scope>NUCLEOTIDE SEQUENCE [LARGE SCALE GENOMIC DNA]</scope>
    <source>
        <strain evidence="5">KCTC 42964</strain>
    </source>
</reference>
<gene>
    <name evidence="4" type="ORF">ACFOGJ_19735</name>
</gene>
<dbReference type="Proteomes" id="UP001595528">
    <property type="component" value="Unassembled WGS sequence"/>
</dbReference>
<dbReference type="InterPro" id="IPR053156">
    <property type="entry name" value="T6SS_TssM-like"/>
</dbReference>
<feature type="compositionally biased region" description="Gly residues" evidence="1">
    <location>
        <begin position="1411"/>
        <end position="1424"/>
    </location>
</feature>
<organism evidence="4 5">
    <name type="scientific">Marinibaculum pumilum</name>
    <dbReference type="NCBI Taxonomy" id="1766165"/>
    <lineage>
        <taxon>Bacteria</taxon>
        <taxon>Pseudomonadati</taxon>
        <taxon>Pseudomonadota</taxon>
        <taxon>Alphaproteobacteria</taxon>
        <taxon>Rhodospirillales</taxon>
        <taxon>Rhodospirillaceae</taxon>
        <taxon>Marinibaculum</taxon>
    </lineage>
</organism>
<feature type="compositionally biased region" description="Low complexity" evidence="1">
    <location>
        <begin position="1369"/>
        <end position="1393"/>
    </location>
</feature>
<dbReference type="Pfam" id="PF14331">
    <property type="entry name" value="IcmF-related_N"/>
    <property type="match status" value="1"/>
</dbReference>
<dbReference type="InterPro" id="IPR027417">
    <property type="entry name" value="P-loop_NTPase"/>
</dbReference>
<dbReference type="RefSeq" id="WP_379903749.1">
    <property type="nucleotide sequence ID" value="NZ_JBHRTR010000032.1"/>
</dbReference>
<keyword evidence="2" id="KW-0472">Membrane</keyword>
<keyword evidence="2" id="KW-1133">Transmembrane helix</keyword>
<feature type="region of interest" description="Disordered" evidence="1">
    <location>
        <begin position="1559"/>
        <end position="1585"/>
    </location>
</feature>
<feature type="domain" description="Type VI secretion system component TssM1 N-terminal" evidence="3">
    <location>
        <begin position="152"/>
        <end position="386"/>
    </location>
</feature>
<keyword evidence="5" id="KW-1185">Reference proteome</keyword>
<evidence type="ECO:0000256" key="1">
    <source>
        <dbReference type="SAM" id="MobiDB-lite"/>
    </source>
</evidence>
<feature type="compositionally biased region" description="Gly residues" evidence="1">
    <location>
        <begin position="1440"/>
        <end position="1460"/>
    </location>
</feature>
<feature type="compositionally biased region" description="Basic and acidic residues" evidence="1">
    <location>
        <begin position="1559"/>
        <end position="1570"/>
    </location>
</feature>
<feature type="transmembrane region" description="Helical" evidence="2">
    <location>
        <begin position="16"/>
        <end position="35"/>
    </location>
</feature>
<evidence type="ECO:0000259" key="3">
    <source>
        <dbReference type="Pfam" id="PF14331"/>
    </source>
</evidence>
<dbReference type="InterPro" id="IPR025662">
    <property type="entry name" value="Sigma_54_int_dom_ATP-bd_1"/>
</dbReference>
<feature type="region of interest" description="Disordered" evidence="1">
    <location>
        <begin position="833"/>
        <end position="852"/>
    </location>
</feature>
<dbReference type="Gene3D" id="3.40.50.300">
    <property type="entry name" value="P-loop containing nucleotide triphosphate hydrolases"/>
    <property type="match status" value="1"/>
</dbReference>
<dbReference type="SUPFAM" id="SSF52540">
    <property type="entry name" value="P-loop containing nucleoside triphosphate hydrolases"/>
    <property type="match status" value="1"/>
</dbReference>
<dbReference type="EMBL" id="JBHRTR010000032">
    <property type="protein sequence ID" value="MFC3229489.1"/>
    <property type="molecule type" value="Genomic_DNA"/>
</dbReference>
<dbReference type="InterPro" id="IPR025743">
    <property type="entry name" value="TssM1_N"/>
</dbReference>
<dbReference type="PANTHER" id="PTHR36153:SF1">
    <property type="entry name" value="TYPE VI SECRETION SYSTEM COMPONENT TSSM1"/>
    <property type="match status" value="1"/>
</dbReference>
<protein>
    <submittedName>
        <fullName evidence="4">Type VI secretion system protein</fullName>
    </submittedName>
</protein>
<evidence type="ECO:0000313" key="4">
    <source>
        <dbReference type="EMBL" id="MFC3229489.1"/>
    </source>
</evidence>
<feature type="compositionally biased region" description="Gly residues" evidence="1">
    <location>
        <begin position="836"/>
        <end position="852"/>
    </location>
</feature>
<feature type="region of interest" description="Disordered" evidence="1">
    <location>
        <begin position="1358"/>
        <end position="1393"/>
    </location>
</feature>
<feature type="region of interest" description="Disordered" evidence="1">
    <location>
        <begin position="1408"/>
        <end position="1506"/>
    </location>
</feature>
<evidence type="ECO:0000313" key="5">
    <source>
        <dbReference type="Proteomes" id="UP001595528"/>
    </source>
</evidence>
<comment type="caution">
    <text evidence="4">The sequence shown here is derived from an EMBL/GenBank/DDBJ whole genome shotgun (WGS) entry which is preliminary data.</text>
</comment>
<sequence length="1678" mass="177593">MEGIRNFVLSLGPLPLWLWIVLAVVILLGCAFLIWQLWRFGARRAGVPEEAEEEAPKPANAFLPQAIREAFVDAHRWLRSVFPGRDYKYAAPVFLMLGESGVGKSTLLRSVGMGRALREGQESEPVNWYFFDRGAIIDSRGDVLGLGDDPASDTGPWDTLIQAFQNYRPERPLDGLIVVVPVTDFVGSGRLSKEEVMAKAEALHRRIGRLQNRVGMQLPIYLVISKCDALEGFGAAAALFGDQTRDEALGWSSPYSPDSAFVPTWTGEAVDTIYEKVSEAIVEALAVSAEEGDSGQAFLFPGSIRRMEEGLRPFLANLLRVSAYNRSGSLRGIYLTGTPYGSQVADEFSIRDFGTQSGGMTPIFARGLLDRKIFPEYALARPYSLSLLSSNRNVRVAQGAMAALLVLAVAGVWYTDTWLSRTTQDLSNVAEGVLRKVRSLDEARAAGLRPDQKLLEQSTLPLLLSLGDAERSNLISLAVPGSWISTLPDEVDRMLDQAFQVILFRSMHDSLVARLENIEDQAETEKQDILSANSGSSQSAANDPRQFAPYPDYAILTDYVSDLQALSRNVDLYNSLRTADSTFAVSSVVEYLYGLQLSDQFFANVGSQLFDGARGRITPIDVTDYQQQAQKGIADLSQAFFADLQGRYDLLSNAEELVKLIDQAGVSREPISSLQILKQTEALALQIKASVQSGRYDWALGPQLDLGGTFGSVTDRIRATALLGPDVADALQSQARQAYTDFRSALLQTVSRTIGPIFVENNGSITVSPALQELDQRLSGLPNLLAATSVGGGMTAVELPTSPPPGTYVLWDIQTLDDAVDASRRLATLELQSSGAGSGGGGSGGGATGGASSGGVGRIINREIAGRLISSVAQAATLQRLPYSSGSLGYESLVAQRVENFSQAATRLDRIIAFFDALGADGFRDQIQRLQAQSAYSILSGADDLLKQASAYEPRSGDFGWWDGSAGAAYQAYGVSGKGELTGYLGLQRQRIAFIAQNYAEPVLIYLLNLRVDVAGVDIQVLTKWTKISQDLSRYQAKVPDSPIVQLENYISGPMAEVSSANCQPAVADLAGMDAQDFFVAKLRSLSSAFASRCFDLANLQVAGGFDAIANAFNRNLAGQFPFAAAPPAAGQGGEASLSGVLRYLNQFNVYMNQGAGDPARWANVAADVRKPALSFLDQMDAVNEVFAAGITGQGSQTSFSYDLQVGFRAERQLEIGAGQLVEWSLSSGSTKVDQFTAANRLPWKFGDPITVSFTWALNGQTRPSRGKDSPANFVIAERTASFEYKGDWALFELLSAQRMSSDLQGPDSGSTGTVLQFDIPIEPFTDPDEDSDPLPADSLPKAARLFIELTVFGSKDQGTPRIQVPDFPTAAPSPKSPAAGSAASASSGSGTTAAAGAASRAVSTQALPAGSGGAAGTPAGGQGAAAPTGRPRPIYPTGTGTGTGGAGTGSGGTASGGTGAAPTGAGTTSGSGAAGSSSWRGSGNTQSTSTSGSGSSAGGRPPSALTMYDLWRDTAPAVVGDLDPLGPAGSGYDPPPGGGWAADAYDAAWARLQRERAAWSGRPWREPRQWDGSQGQGSYGQGAYGQGGYGQGGYGQGYGQGGYGQGGYGGDGYPMQGPQGLTYDAQRLWPRSGVFGPQDGRVPAPPSGELDGAFYRRADGFPAAPPDGVFRRLFDGN</sequence>
<feature type="region of interest" description="Disordered" evidence="1">
    <location>
        <begin position="524"/>
        <end position="544"/>
    </location>
</feature>
<dbReference type="PROSITE" id="PS00675">
    <property type="entry name" value="SIGMA54_INTERACT_1"/>
    <property type="match status" value="1"/>
</dbReference>
<proteinExistence type="predicted"/>
<dbReference type="PANTHER" id="PTHR36153">
    <property type="entry name" value="INNER MEMBRANE PROTEIN-RELATED"/>
    <property type="match status" value="1"/>
</dbReference>